<feature type="domain" description="DUF4180" evidence="1">
    <location>
        <begin position="6"/>
        <end position="105"/>
    </location>
</feature>
<accession>A0ABY4NTL3</accession>
<organism evidence="2 3">
    <name type="scientific">Amycolatopsis thermalba</name>
    <dbReference type="NCBI Taxonomy" id="944492"/>
    <lineage>
        <taxon>Bacteria</taxon>
        <taxon>Bacillati</taxon>
        <taxon>Actinomycetota</taxon>
        <taxon>Actinomycetes</taxon>
        <taxon>Pseudonocardiales</taxon>
        <taxon>Pseudonocardiaceae</taxon>
        <taxon>Amycolatopsis</taxon>
    </lineage>
</organism>
<proteinExistence type="predicted"/>
<name>A0ABY4NTL3_9PSEU</name>
<dbReference type="InterPro" id="IPR025438">
    <property type="entry name" value="DUF4180"/>
</dbReference>
<evidence type="ECO:0000313" key="3">
    <source>
        <dbReference type="Proteomes" id="UP000830158"/>
    </source>
</evidence>
<dbReference type="EMBL" id="CP091196">
    <property type="protein sequence ID" value="UQS23395.1"/>
    <property type="molecule type" value="Genomic_DNA"/>
</dbReference>
<dbReference type="Proteomes" id="UP000830158">
    <property type="component" value="Chromosome"/>
</dbReference>
<evidence type="ECO:0000259" key="1">
    <source>
        <dbReference type="Pfam" id="PF13788"/>
    </source>
</evidence>
<dbReference type="RefSeq" id="WP_249465012.1">
    <property type="nucleotide sequence ID" value="NZ_CP091196.1"/>
</dbReference>
<gene>
    <name evidence="2" type="ORF">L1857_11465</name>
</gene>
<evidence type="ECO:0000313" key="2">
    <source>
        <dbReference type="EMBL" id="UQS23395.1"/>
    </source>
</evidence>
<reference evidence="2" key="1">
    <citation type="submission" date="2022-01" db="EMBL/GenBank/DDBJ databases">
        <title>PSI-footprinting approach for the identification of protein synthesis inhibitor producers.</title>
        <authorList>
            <person name="Handel F."/>
            <person name="Kulik A."/>
            <person name="Wex K.W."/>
            <person name="Berscheid A."/>
            <person name="Saur J.S."/>
            <person name="Winkler A."/>
            <person name="Wibberg D."/>
            <person name="Kalinowski J."/>
            <person name="Broetz-Oesterhelt H."/>
            <person name="Mast Y."/>
        </authorList>
    </citation>
    <scope>NUCLEOTIDE SEQUENCE</scope>
    <source>
        <strain evidence="2">KNN 49.3e</strain>
    </source>
</reference>
<sequence length="109" mass="12023">MYKVIESPIASEADAIDVMGQLYGQDVEWLVLPVERLDPGFFDLSTGIAGAVTQKFLNYGFRLAIVGDIERFTAASEALAAYVRESNRGRQVWFAPDLDALEARLRPAA</sequence>
<dbReference type="Pfam" id="PF13788">
    <property type="entry name" value="DUF4180"/>
    <property type="match status" value="1"/>
</dbReference>
<protein>
    <submittedName>
        <fullName evidence="2">DUF4180 domain-containing protein</fullName>
    </submittedName>
</protein>
<keyword evidence="3" id="KW-1185">Reference proteome</keyword>